<comment type="similarity">
    <text evidence="1">Belongs to the mimivirus BTB/WD family.</text>
</comment>
<sequence>MDYDKLYYYFCNNIFTDVCLILIDEENEIIFNAHKNVLSSSCEYFEKMFTNENFLENNSKNIKIYVPNVYVTKDIINKFYKQETNIASYPEWFRILMLHNCSRYLLVPFDYSLLEKIKVESEGFEMLISILQDIGLSPKYLKLLMENIPNDYELSNLDINVKKMIKFYYKYDILFCSDDNISIWNTHTNKLIKQTSRTTICSNGWSNYQVLLIKNYLVINNRNIEMWDIHNLTITSKFSHVDSNYIINIGYNKNNNTIVFINTSGEIITYDFDTEVKIKTISINLVREYLYKCFISGDCKYLVIPKSKCVYFIETETGKIKSYWNYNYKKYPHINNIIFSPNNKYFACQYSDNDVEVYTFDDNIYNLIHSTHSAELCFSNGDRYLYCSTQTEFEIYDLSMRKLIKTRNEAEEIYNYYPLSLSYSDNKQLAFLNNLGQIKIYDASNFDLLTNINTCSENNYVSLQSKIFFINKFDDNLYDKINEL</sequence>
<dbReference type="EMBL" id="MG807320">
    <property type="protein sequence ID" value="AVL95201.1"/>
    <property type="molecule type" value="Genomic_DNA"/>
</dbReference>
<dbReference type="CDD" id="cd18186">
    <property type="entry name" value="BTB_POZ_ZBTB_KLHL-like"/>
    <property type="match status" value="1"/>
</dbReference>
<dbReference type="Gene3D" id="2.130.10.10">
    <property type="entry name" value="YVTN repeat-like/Quinoprotein amine dehydrogenase"/>
    <property type="match status" value="2"/>
</dbReference>
<dbReference type="Proteomes" id="UP000289600">
    <property type="component" value="Segment"/>
</dbReference>
<proteinExistence type="inferred from homology"/>
<protein>
    <submittedName>
        <fullName evidence="3">Putative BTB_POZ domain and WD-repeat protein</fullName>
    </submittedName>
</protein>
<evidence type="ECO:0000313" key="4">
    <source>
        <dbReference type="Proteomes" id="UP000289600"/>
    </source>
</evidence>
<dbReference type="InterPro" id="IPR011333">
    <property type="entry name" value="SKP1/BTB/POZ_sf"/>
</dbReference>
<dbReference type="InterPro" id="IPR015943">
    <property type="entry name" value="WD40/YVTN_repeat-like_dom_sf"/>
</dbReference>
<dbReference type="PROSITE" id="PS50097">
    <property type="entry name" value="BTB"/>
    <property type="match status" value="1"/>
</dbReference>
<dbReference type="SUPFAM" id="SSF50969">
    <property type="entry name" value="YVTN repeat-like/Quinoprotein amine dehydrogenase"/>
    <property type="match status" value="1"/>
</dbReference>
<feature type="domain" description="BTB" evidence="2">
    <location>
        <begin position="16"/>
        <end position="88"/>
    </location>
</feature>
<dbReference type="SUPFAM" id="SSF54695">
    <property type="entry name" value="POZ domain"/>
    <property type="match status" value="1"/>
</dbReference>
<evidence type="ECO:0000256" key="1">
    <source>
        <dbReference type="ARBA" id="ARBA00006497"/>
    </source>
</evidence>
<keyword evidence="4" id="KW-1185">Reference proteome</keyword>
<reference evidence="4" key="1">
    <citation type="submission" date="2018-01" db="EMBL/GenBank/DDBJ databases">
        <title>Testimony of 'menage a trois' revealed by the proteome of Megavirus virophage.</title>
        <authorList>
            <person name="Jeudy S."/>
            <person name="Bertaux L."/>
            <person name="Alempic J.-M."/>
            <person name="Lartigue A."/>
            <person name="Legendre M."/>
            <person name="Philippe N."/>
            <person name="Beucher L."/>
            <person name="Biondi E."/>
            <person name="Juul S."/>
            <person name="Turner D."/>
            <person name="Coute Y."/>
            <person name="Claverie J.-M."/>
            <person name="Abergel C."/>
        </authorList>
    </citation>
    <scope>NUCLEOTIDE SEQUENCE [LARGE SCALE GENOMIC DNA]</scope>
</reference>
<gene>
    <name evidence="3" type="ORF">mc_814</name>
</gene>
<name>A0A2P1EMU2_9VIRU</name>
<accession>A0A2P1EMU2</accession>
<evidence type="ECO:0000313" key="3">
    <source>
        <dbReference type="EMBL" id="AVL95201.1"/>
    </source>
</evidence>
<dbReference type="InterPro" id="IPR000210">
    <property type="entry name" value="BTB/POZ_dom"/>
</dbReference>
<dbReference type="Gene3D" id="3.30.710.10">
    <property type="entry name" value="Potassium Channel Kv1.1, Chain A"/>
    <property type="match status" value="1"/>
</dbReference>
<dbReference type="InterPro" id="IPR011044">
    <property type="entry name" value="Quino_amine_DH_bsu"/>
</dbReference>
<dbReference type="Pfam" id="PF00651">
    <property type="entry name" value="BTB"/>
    <property type="match status" value="1"/>
</dbReference>
<organism evidence="3 4">
    <name type="scientific">Moumouvirus australiensis</name>
    <dbReference type="NCBI Taxonomy" id="2109587"/>
    <lineage>
        <taxon>Viruses</taxon>
        <taxon>Varidnaviria</taxon>
        <taxon>Bamfordvirae</taxon>
        <taxon>Nucleocytoviricota</taxon>
        <taxon>Megaviricetes</taxon>
        <taxon>Imitervirales</taxon>
        <taxon>Mimiviridae</taxon>
        <taxon>Megamimivirinae</taxon>
        <taxon>Moumouvirus</taxon>
        <taxon>Moumouvirus australiense</taxon>
    </lineage>
</organism>
<evidence type="ECO:0000259" key="2">
    <source>
        <dbReference type="PROSITE" id="PS50097"/>
    </source>
</evidence>